<dbReference type="Gene3D" id="3.30.565.10">
    <property type="entry name" value="Histidine kinase-like ATPase, C-terminal domain"/>
    <property type="match status" value="1"/>
</dbReference>
<evidence type="ECO:0000259" key="1">
    <source>
        <dbReference type="SMART" id="SM00387"/>
    </source>
</evidence>
<sequence>MTNSLDLKKAQLTSTNTTIRFEAVAYFISNNHPEVRDLLIECQRYEKVRHIKMALNKAIDKLSTVFPQQIHTENFAEEIDPSLSYFLKNQAIDEVSGLFLHELSPQVGLLKGSLESEFTEYANSQSKKYLEQIILVFQAIESLRRSTNRPNNTEIDLAQLLRDICIDISFIKNDPIPLNPVEIIYEGSQPFILNSDASLLTLAISNAIRNSFESLKSLHSKPNEQLTITISWGETDQDYWILIQDNGIGIKGNPKEAFKIGNTNKNGHTGFGMAIMQQAMINLGGYAELSDLSSGGAHLLLRWGNL</sequence>
<name>A0AAJ4P3H0_ACILW</name>
<dbReference type="AlphaFoldDB" id="A0AAJ4P3H0"/>
<dbReference type="EMBL" id="CP078045">
    <property type="protein sequence ID" value="QXR07296.1"/>
    <property type="molecule type" value="Genomic_DNA"/>
</dbReference>
<reference evidence="2" key="1">
    <citation type="submission" date="2018-10" db="EMBL/GenBank/DDBJ databases">
        <authorList>
            <person name="D'Souza A.W."/>
            <person name="Potter R.F."/>
            <person name="Wallace M."/>
            <person name="Shupe A."/>
            <person name="Patel S."/>
            <person name="Sun S."/>
            <person name="Gul D."/>
            <person name="Kwon J.H."/>
            <person name="Andleeb S."/>
            <person name="Burnham C.-A.D."/>
            <person name="Dantas G."/>
        </authorList>
    </citation>
    <scope>NUCLEOTIDE SEQUENCE</scope>
    <source>
        <strain evidence="2">AL_065</strain>
    </source>
</reference>
<gene>
    <name evidence="2" type="ORF">EVX74_014765</name>
</gene>
<organism evidence="2 3">
    <name type="scientific">Acinetobacter lwoffii</name>
    <dbReference type="NCBI Taxonomy" id="28090"/>
    <lineage>
        <taxon>Bacteria</taxon>
        <taxon>Pseudomonadati</taxon>
        <taxon>Pseudomonadota</taxon>
        <taxon>Gammaproteobacteria</taxon>
        <taxon>Moraxellales</taxon>
        <taxon>Moraxellaceae</taxon>
        <taxon>Acinetobacter</taxon>
    </lineage>
</organism>
<dbReference type="RefSeq" id="WP_129717606.1">
    <property type="nucleotide sequence ID" value="NZ_CP078045.1"/>
</dbReference>
<dbReference type="Proteomes" id="UP000293391">
    <property type="component" value="Chromosome"/>
</dbReference>
<evidence type="ECO:0000313" key="2">
    <source>
        <dbReference type="EMBL" id="QXR07296.1"/>
    </source>
</evidence>
<dbReference type="SUPFAM" id="SSF55874">
    <property type="entry name" value="ATPase domain of HSP90 chaperone/DNA topoisomerase II/histidine kinase"/>
    <property type="match status" value="1"/>
</dbReference>
<dbReference type="SMART" id="SM00387">
    <property type="entry name" value="HATPase_c"/>
    <property type="match status" value="1"/>
</dbReference>
<reference evidence="2" key="2">
    <citation type="journal article" date="2019" name="Nat. Commun.">
        <title>Spatiotemporal dynamics of multidrug resistant bacteria on intensive care unit surfaces.</title>
        <authorList>
            <person name="D'Souza A.W."/>
            <person name="Potter R.F."/>
            <person name="Wallace M."/>
            <person name="Shupe A."/>
            <person name="Patel S."/>
            <person name="Sun X."/>
            <person name="Gul D."/>
            <person name="Kwon J.H."/>
            <person name="Andleeb S."/>
            <person name="Burnham C.D."/>
            <person name="Dantas G."/>
        </authorList>
    </citation>
    <scope>NUCLEOTIDE SEQUENCE</scope>
    <source>
        <strain evidence="2">AL_065</strain>
    </source>
</reference>
<reference evidence="2" key="3">
    <citation type="submission" date="2021-06" db="EMBL/GenBank/DDBJ databases">
        <authorList>
            <person name="Diorio-Toth L."/>
        </authorList>
    </citation>
    <scope>NUCLEOTIDE SEQUENCE</scope>
    <source>
        <strain evidence="2">AL_065</strain>
    </source>
</reference>
<dbReference type="Pfam" id="PF02518">
    <property type="entry name" value="HATPase_c"/>
    <property type="match status" value="1"/>
</dbReference>
<evidence type="ECO:0000313" key="3">
    <source>
        <dbReference type="Proteomes" id="UP000293391"/>
    </source>
</evidence>
<proteinExistence type="predicted"/>
<feature type="domain" description="Histidine kinase/HSP90-like ATPase" evidence="1">
    <location>
        <begin position="195"/>
        <end position="305"/>
    </location>
</feature>
<dbReference type="InterPro" id="IPR003594">
    <property type="entry name" value="HATPase_dom"/>
</dbReference>
<protein>
    <recommendedName>
        <fullName evidence="1">Histidine kinase/HSP90-like ATPase domain-containing protein</fullName>
    </recommendedName>
</protein>
<dbReference type="InterPro" id="IPR036890">
    <property type="entry name" value="HATPase_C_sf"/>
</dbReference>
<accession>A0AAJ4P3H0</accession>